<dbReference type="EC" id="3.4.24.-" evidence="3"/>
<evidence type="ECO:0000313" key="3">
    <source>
        <dbReference type="EMBL" id="MFD2551307.1"/>
    </source>
</evidence>
<feature type="domain" description="M23ase beta-sheet core" evidence="2">
    <location>
        <begin position="140"/>
        <end position="237"/>
    </location>
</feature>
<dbReference type="InterPro" id="IPR050570">
    <property type="entry name" value="Cell_wall_metabolism_enzyme"/>
</dbReference>
<dbReference type="RefSeq" id="WP_376892449.1">
    <property type="nucleotide sequence ID" value="NZ_JBHULS010000002.1"/>
</dbReference>
<dbReference type="Pfam" id="PF01551">
    <property type="entry name" value="Peptidase_M23"/>
    <property type="match status" value="1"/>
</dbReference>
<keyword evidence="3" id="KW-0378">Hydrolase</keyword>
<feature type="signal peptide" evidence="1">
    <location>
        <begin position="1"/>
        <end position="21"/>
    </location>
</feature>
<dbReference type="SUPFAM" id="SSF51261">
    <property type="entry name" value="Duplicated hybrid motif"/>
    <property type="match status" value="1"/>
</dbReference>
<sequence>MTVYQKQLGVLLFCISFQMVAQLDVSSRFENIDNGFEFYADNNEAVPVSMRVNFKLKNLSSSEGNNKIFILPAATKNIKLTTLTREKKGKYTVSASTQFQYGNHYLTDYDVNYPYYLPFKEGEAYLLSQGYNGTISHHNENALDFTMPVGTPILAARGGLVYQIEDTNSKSCPSPSCEKYNNKIIIYHNDGTFAEYTHIKRKGAQVQVGDLVKKGDLIALSGNVGWSTGPHLHFVVFIQQLEGRKTLETKFKINNTTAPQLLTAKTTYKRTYN</sequence>
<dbReference type="CDD" id="cd12797">
    <property type="entry name" value="M23_peptidase"/>
    <property type="match status" value="1"/>
</dbReference>
<dbReference type="Gene3D" id="2.70.70.10">
    <property type="entry name" value="Glucose Permease (Domain IIA)"/>
    <property type="match status" value="1"/>
</dbReference>
<dbReference type="InterPro" id="IPR011055">
    <property type="entry name" value="Dup_hybrid_motif"/>
</dbReference>
<dbReference type="Proteomes" id="UP001597472">
    <property type="component" value="Unassembled WGS sequence"/>
</dbReference>
<dbReference type="GO" id="GO:0016787">
    <property type="term" value="F:hydrolase activity"/>
    <property type="evidence" value="ECO:0007669"/>
    <property type="project" value="UniProtKB-KW"/>
</dbReference>
<feature type="chain" id="PRO_5047030790" evidence="1">
    <location>
        <begin position="22"/>
        <end position="273"/>
    </location>
</feature>
<dbReference type="InterPro" id="IPR016047">
    <property type="entry name" value="M23ase_b-sheet_dom"/>
</dbReference>
<proteinExistence type="predicted"/>
<keyword evidence="4" id="KW-1185">Reference proteome</keyword>
<organism evidence="3 4">
    <name type="scientific">Bizionia sediminis</name>
    <dbReference type="NCBI Taxonomy" id="1737064"/>
    <lineage>
        <taxon>Bacteria</taxon>
        <taxon>Pseudomonadati</taxon>
        <taxon>Bacteroidota</taxon>
        <taxon>Flavobacteriia</taxon>
        <taxon>Flavobacteriales</taxon>
        <taxon>Flavobacteriaceae</taxon>
        <taxon>Bizionia</taxon>
    </lineage>
</organism>
<dbReference type="PANTHER" id="PTHR21666:SF270">
    <property type="entry name" value="MUREIN HYDROLASE ACTIVATOR ENVC"/>
    <property type="match status" value="1"/>
</dbReference>
<evidence type="ECO:0000313" key="4">
    <source>
        <dbReference type="Proteomes" id="UP001597472"/>
    </source>
</evidence>
<accession>A0ABW5KUR7</accession>
<dbReference type="PANTHER" id="PTHR21666">
    <property type="entry name" value="PEPTIDASE-RELATED"/>
    <property type="match status" value="1"/>
</dbReference>
<reference evidence="4" key="1">
    <citation type="journal article" date="2019" name="Int. J. Syst. Evol. Microbiol.">
        <title>The Global Catalogue of Microorganisms (GCM) 10K type strain sequencing project: providing services to taxonomists for standard genome sequencing and annotation.</title>
        <authorList>
            <consortium name="The Broad Institute Genomics Platform"/>
            <consortium name="The Broad Institute Genome Sequencing Center for Infectious Disease"/>
            <person name="Wu L."/>
            <person name="Ma J."/>
        </authorList>
    </citation>
    <scope>NUCLEOTIDE SEQUENCE [LARGE SCALE GENOMIC DNA]</scope>
    <source>
        <strain evidence="4">KCTC 42587</strain>
    </source>
</reference>
<name>A0ABW5KUR7_9FLAO</name>
<gene>
    <name evidence="3" type="ORF">ACFSQP_05705</name>
</gene>
<evidence type="ECO:0000259" key="2">
    <source>
        <dbReference type="Pfam" id="PF01551"/>
    </source>
</evidence>
<protein>
    <submittedName>
        <fullName evidence="3">M23 family metallopeptidase</fullName>
        <ecNumber evidence="3">3.4.24.-</ecNumber>
    </submittedName>
</protein>
<comment type="caution">
    <text evidence="3">The sequence shown here is derived from an EMBL/GenBank/DDBJ whole genome shotgun (WGS) entry which is preliminary data.</text>
</comment>
<keyword evidence="1" id="KW-0732">Signal</keyword>
<evidence type="ECO:0000256" key="1">
    <source>
        <dbReference type="SAM" id="SignalP"/>
    </source>
</evidence>
<dbReference type="EMBL" id="JBHULS010000002">
    <property type="protein sequence ID" value="MFD2551307.1"/>
    <property type="molecule type" value="Genomic_DNA"/>
</dbReference>